<dbReference type="Pfam" id="PF16900">
    <property type="entry name" value="REPA_OB_2"/>
    <property type="match status" value="1"/>
</dbReference>
<evidence type="ECO:0000256" key="1">
    <source>
        <dbReference type="ARBA" id="ARBA00004322"/>
    </source>
</evidence>
<dbReference type="Pfam" id="PF04057">
    <property type="entry name" value="Rep-A_N"/>
    <property type="match status" value="1"/>
</dbReference>
<dbReference type="InterPro" id="IPR047192">
    <property type="entry name" value="Euk_RPA1_DBD_C"/>
</dbReference>
<dbReference type="CDD" id="cd04474">
    <property type="entry name" value="RPA1_DBD_A"/>
    <property type="match status" value="1"/>
</dbReference>
<dbReference type="FunFam" id="2.40.50.140:FF:000064">
    <property type="entry name" value="Replication protein A subunit"/>
    <property type="match status" value="1"/>
</dbReference>
<keyword evidence="4 9" id="KW-0479">Metal-binding</keyword>
<keyword evidence="3 9" id="KW-0235">DNA replication</keyword>
<dbReference type="SUPFAM" id="SSF50249">
    <property type="entry name" value="Nucleic acid-binding proteins"/>
    <property type="match status" value="4"/>
</dbReference>
<evidence type="ECO:0000256" key="5">
    <source>
        <dbReference type="ARBA" id="ARBA00022771"/>
    </source>
</evidence>
<dbReference type="GO" id="GO:0008270">
    <property type="term" value="F:zinc ion binding"/>
    <property type="evidence" value="ECO:0007669"/>
    <property type="project" value="UniProtKB-KW"/>
</dbReference>
<dbReference type="FunFam" id="2.40.50.140:FF:000117">
    <property type="entry name" value="Replication protein A subunit"/>
    <property type="match status" value="1"/>
</dbReference>
<dbReference type="Pfam" id="PF08646">
    <property type="entry name" value="Rep_fac-A_C"/>
    <property type="match status" value="1"/>
</dbReference>
<dbReference type="InterPro" id="IPR013955">
    <property type="entry name" value="Rep_factor-A_C"/>
</dbReference>
<dbReference type="AlphaFoldDB" id="A0A6F9DRD8"/>
<evidence type="ECO:0000256" key="3">
    <source>
        <dbReference type="ARBA" id="ARBA00022705"/>
    </source>
</evidence>
<evidence type="ECO:0000256" key="2">
    <source>
        <dbReference type="ARBA" id="ARBA00005690"/>
    </source>
</evidence>
<dbReference type="InterPro" id="IPR004365">
    <property type="entry name" value="NA-bd_OB_tRNA"/>
</dbReference>
<protein>
    <recommendedName>
        <fullName evidence="9">Replication protein A subunit</fullName>
    </recommendedName>
</protein>
<dbReference type="GO" id="GO:0003677">
    <property type="term" value="F:DNA binding"/>
    <property type="evidence" value="ECO:0007669"/>
    <property type="project" value="UniProtKB-KW"/>
</dbReference>
<reference evidence="15" key="1">
    <citation type="submission" date="2020-04" db="EMBL/GenBank/DDBJ databases">
        <authorList>
            <person name="Neveu A P."/>
        </authorList>
    </citation>
    <scope>NUCLEOTIDE SEQUENCE</scope>
    <source>
        <tissue evidence="15">Whole embryo</tissue>
    </source>
</reference>
<dbReference type="GO" id="GO:0016605">
    <property type="term" value="C:PML body"/>
    <property type="evidence" value="ECO:0007669"/>
    <property type="project" value="UniProtKB-SubCell"/>
</dbReference>
<name>A0A6F9DRD8_9ASCI</name>
<dbReference type="InterPro" id="IPR007199">
    <property type="entry name" value="Rep_factor-A_N"/>
</dbReference>
<dbReference type="NCBIfam" id="TIGR00617">
    <property type="entry name" value="rpa1"/>
    <property type="match status" value="1"/>
</dbReference>
<organism evidence="15">
    <name type="scientific">Phallusia mammillata</name>
    <dbReference type="NCBI Taxonomy" id="59560"/>
    <lineage>
        <taxon>Eukaryota</taxon>
        <taxon>Metazoa</taxon>
        <taxon>Chordata</taxon>
        <taxon>Tunicata</taxon>
        <taxon>Ascidiacea</taxon>
        <taxon>Phlebobranchia</taxon>
        <taxon>Ascidiidae</taxon>
        <taxon>Phallusia</taxon>
    </lineage>
</organism>
<feature type="domain" description="OB" evidence="11">
    <location>
        <begin position="210"/>
        <end position="281"/>
    </location>
</feature>
<evidence type="ECO:0000259" key="11">
    <source>
        <dbReference type="Pfam" id="PF01336"/>
    </source>
</evidence>
<comment type="subunit">
    <text evidence="9">Component of the heterotrimeric canonical replication protein A complex (RPA).</text>
</comment>
<feature type="region of interest" description="Disordered" evidence="10">
    <location>
        <begin position="138"/>
        <end position="165"/>
    </location>
</feature>
<evidence type="ECO:0000313" key="15">
    <source>
        <dbReference type="EMBL" id="CAB3265679.1"/>
    </source>
</evidence>
<dbReference type="Pfam" id="PF01336">
    <property type="entry name" value="tRNA_anti-codon"/>
    <property type="match status" value="1"/>
</dbReference>
<comment type="function">
    <text evidence="9">As part of the heterotrimeric replication protein A complex (RPA/RP-A), binds and stabilizes single-stranded DNA intermediates, that form during DNA replication or upon DNA stress. It prevents their reannealing and in parallel, recruits and activates different proteins and complexes involved in DNA metabolism. Thereby, it plays an essential role both in DNA replication and the cellular response to DNA damage.</text>
</comment>
<evidence type="ECO:0000256" key="10">
    <source>
        <dbReference type="SAM" id="MobiDB-lite"/>
    </source>
</evidence>
<comment type="subcellular location">
    <subcellularLocation>
        <location evidence="1">Nucleus</location>
        <location evidence="1">PML body</location>
    </subcellularLocation>
</comment>
<dbReference type="FunFam" id="2.40.50.140:FF:000090">
    <property type="entry name" value="Replication protein A subunit"/>
    <property type="match status" value="1"/>
</dbReference>
<evidence type="ECO:0000259" key="12">
    <source>
        <dbReference type="Pfam" id="PF04057"/>
    </source>
</evidence>
<feature type="compositionally biased region" description="Polar residues" evidence="10">
    <location>
        <begin position="151"/>
        <end position="161"/>
    </location>
</feature>
<sequence>MIAVLRQFCVLGKYSGKMPFKLTEGAISALLNGHEPKDPILQCLGTKSIAGSGVPRMRLVLSDGVHSFATSMLATQLNDFVTDGRLQQNTVFKLKQYQSSVLQGSKRIVICLDIEILQTPDEAGGKIGEPVPLSVAQNAAGANGGLPNPSKPGNENVNPSGPNRIPPAAMYSPKPTGKMPFGKEQVPTTPGGTQTRVMPIGSLTPYQNKWSVKARVSQKGTMREWKNPRGEGKLFSFTVLDDSGDIRITCFKEEADKFYDMIEVGKVFYISNATLKPANAQYNNTTHDYEMTLRRDSTVTLCDKDDGKMVPKIQYKFVNISNLEQNISGLVDVIGVVKSVEDLNSVMIKSQNREAKVRKFNLVDQSGSEVTVTLWGLDAEKFDGKEHPVVAMKGAKVSDFNTCSLSAMGSTTISMNPDIPEAYQLKQWYESGGSTQATQSLTISSGSGGGTSAANWKTLADIKNENLGMKDKPDYITAKVTVLYCKKENVLYKACPNDQCNKKVIDLEQGKYRCEKCDLQTDEFKYRLILNMHVADEYESTWVTCFQEQGEILLKMSAQELGELQQTDENAFDNVLKRVDFQSYFMKLRVKMDRFNDEDRTRVTVVNVSPISNVDYIKKLQADIQKLQVE</sequence>
<dbReference type="PANTHER" id="PTHR47165">
    <property type="entry name" value="OS03G0429900 PROTEIN"/>
    <property type="match status" value="1"/>
</dbReference>
<dbReference type="FunFam" id="2.40.50.140:FF:000041">
    <property type="entry name" value="Replication protein A subunit"/>
    <property type="match status" value="1"/>
</dbReference>
<keyword evidence="6 9" id="KW-0862">Zinc</keyword>
<dbReference type="InterPro" id="IPR004591">
    <property type="entry name" value="Rfa1"/>
</dbReference>
<accession>A0A6F9DRD8</accession>
<dbReference type="GO" id="GO:0006260">
    <property type="term" value="P:DNA replication"/>
    <property type="evidence" value="ECO:0007669"/>
    <property type="project" value="UniProtKB-KW"/>
</dbReference>
<dbReference type="InterPro" id="IPR012340">
    <property type="entry name" value="NA-bd_OB-fold"/>
</dbReference>
<dbReference type="CDD" id="cd04475">
    <property type="entry name" value="RPA1_DBD_B"/>
    <property type="match status" value="1"/>
</dbReference>
<comment type="similarity">
    <text evidence="2 9">Belongs to the replication factor A protein 1 family.</text>
</comment>
<dbReference type="CDD" id="cd04477">
    <property type="entry name" value="RPA1N"/>
    <property type="match status" value="1"/>
</dbReference>
<feature type="domain" description="Replication factor A C-terminal" evidence="13">
    <location>
        <begin position="475"/>
        <end position="619"/>
    </location>
</feature>
<feature type="domain" description="Replication protein A OB" evidence="14">
    <location>
        <begin position="321"/>
        <end position="416"/>
    </location>
</feature>
<keyword evidence="7 9" id="KW-0238">DNA-binding</keyword>
<evidence type="ECO:0000256" key="9">
    <source>
        <dbReference type="RuleBase" id="RU364130"/>
    </source>
</evidence>
<evidence type="ECO:0000256" key="8">
    <source>
        <dbReference type="ARBA" id="ARBA00023242"/>
    </source>
</evidence>
<dbReference type="GO" id="GO:0006310">
    <property type="term" value="P:DNA recombination"/>
    <property type="evidence" value="ECO:0007669"/>
    <property type="project" value="InterPro"/>
</dbReference>
<dbReference type="InterPro" id="IPR031657">
    <property type="entry name" value="REPA_OB_2"/>
</dbReference>
<dbReference type="CDD" id="cd04476">
    <property type="entry name" value="RPA1_DBD_C"/>
    <property type="match status" value="1"/>
</dbReference>
<proteinExistence type="evidence at transcript level"/>
<evidence type="ECO:0000259" key="13">
    <source>
        <dbReference type="Pfam" id="PF08646"/>
    </source>
</evidence>
<evidence type="ECO:0000256" key="7">
    <source>
        <dbReference type="ARBA" id="ARBA00023125"/>
    </source>
</evidence>
<dbReference type="Gene3D" id="2.40.50.140">
    <property type="entry name" value="Nucleic acid-binding proteins"/>
    <property type="match status" value="4"/>
</dbReference>
<feature type="domain" description="Replication factor-A protein 1 N-terminal" evidence="12">
    <location>
        <begin position="22"/>
        <end position="118"/>
    </location>
</feature>
<evidence type="ECO:0000256" key="6">
    <source>
        <dbReference type="ARBA" id="ARBA00022833"/>
    </source>
</evidence>
<gene>
    <name evidence="15" type="primary">Rpa1-002</name>
</gene>
<evidence type="ECO:0000259" key="14">
    <source>
        <dbReference type="Pfam" id="PF16900"/>
    </source>
</evidence>
<dbReference type="GO" id="GO:0006281">
    <property type="term" value="P:DNA repair"/>
    <property type="evidence" value="ECO:0007669"/>
    <property type="project" value="InterPro"/>
</dbReference>
<dbReference type="PANTHER" id="PTHR47165:SF4">
    <property type="entry name" value="OS03G0429900 PROTEIN"/>
    <property type="match status" value="1"/>
</dbReference>
<keyword evidence="5 9" id="KW-0863">Zinc-finger</keyword>
<dbReference type="EMBL" id="LR789817">
    <property type="protein sequence ID" value="CAB3265679.1"/>
    <property type="molecule type" value="mRNA"/>
</dbReference>
<evidence type="ECO:0000256" key="4">
    <source>
        <dbReference type="ARBA" id="ARBA00022723"/>
    </source>
</evidence>
<keyword evidence="8 9" id="KW-0539">Nucleus</keyword>